<keyword evidence="2" id="KW-0472">Membrane</keyword>
<keyword evidence="3" id="KW-0732">Signal</keyword>
<keyword evidence="6" id="KW-1185">Reference proteome</keyword>
<dbReference type="PROSITE" id="PS50011">
    <property type="entry name" value="PROTEIN_KINASE_DOM"/>
    <property type="match status" value="1"/>
</dbReference>
<evidence type="ECO:0000259" key="4">
    <source>
        <dbReference type="PROSITE" id="PS50011"/>
    </source>
</evidence>
<evidence type="ECO:0000313" key="6">
    <source>
        <dbReference type="Proteomes" id="UP001165065"/>
    </source>
</evidence>
<accession>A0A9W7G6Q5</accession>
<reference evidence="6" key="1">
    <citation type="journal article" date="2023" name="Commun. Biol.">
        <title>Genome analysis of Parmales, the sister group of diatoms, reveals the evolutionary specialization of diatoms from phago-mixotrophs to photoautotrophs.</title>
        <authorList>
            <person name="Ban H."/>
            <person name="Sato S."/>
            <person name="Yoshikawa S."/>
            <person name="Yamada K."/>
            <person name="Nakamura Y."/>
            <person name="Ichinomiya M."/>
            <person name="Sato N."/>
            <person name="Blanc-Mathieu R."/>
            <person name="Endo H."/>
            <person name="Kuwata A."/>
            <person name="Ogata H."/>
        </authorList>
    </citation>
    <scope>NUCLEOTIDE SEQUENCE [LARGE SCALE GENOMIC DNA]</scope>
</reference>
<dbReference type="InterPro" id="IPR013320">
    <property type="entry name" value="ConA-like_dom_sf"/>
</dbReference>
<feature type="binding site" evidence="1">
    <location>
        <position position="1011"/>
    </location>
    <ligand>
        <name>ATP</name>
        <dbReference type="ChEBI" id="CHEBI:30616"/>
    </ligand>
</feature>
<sequence length="1023" mass="112568">MYAPLLRILLLLLGLFPSPSSTAPTGSYLYFGRHDQCAGIYFGDGAGLPRGDFTISYWVKYEAGYHRRMLLGTNYKFDILPLSSYPNVGYAVYCNVGGSMSFFSKNYTSAYLDMVDRWEWVFEAQTYERSTDMWKVYMNGQYHSNATNNQGNSSWASGVDATSGGDATRFGYFGKVSVTDDNGIESVSVGCRSDSDVSNPNSLRSLRGGLDDFAIFNGVLSESEIKAIYDDTNPFNPSADSRLSLYYDFNDPTASSVLNQAPSTSGLYPMVLGASRTTVKAMSASDYVEDTCTVSKWQPPVFNCHPASTCSSIPPSSKAPVAHPVSTRISCVQSKFVQFPVYVFAYDPDGDELRYQVRTLPQHGVLHEQNEVGRLPGYMHKDIQIGLDDLPYNQTELITPYFKYQHAPSDLRDVKPSDSFVVAYSDGSNWTEVTISIDILTFNTLPEVQKPANATTSLMVLEDSTIAQELPFVDYDSSMITIVVDSVPSEGELTYNLGGETKKLDQFSPFTPYGTQIPIEQYAKEVVGFSSAWYNDAGDWGPIQILGLPDSEGYSDSNLAWCPETKSGKGSTTNANNEPGREAVWDREATYAKFGYTEYIEVEFETPVYVSTVEVGEVRGCGSIVHVYASNSNTGQNMTLYHDEADTECDDTEGEARLTNTINRFSPPGLCNTPFLANRIRLELDTVLVPDWNELDYVKLAGYTLLPTGVLPLGVTQVSYTPNSHYFGSDEFSLYATDCGYHSMSVGEVAEYLVDVQAVPDAPVVTRISLQAAPGNASSTLDFSTSVQNLDQTALTVKFTALPSIGFVLVGGASGVAVAAGTAYDLDTTHTFYYSVASFPEEDTVVLFEYEIVDAAQSLSSKEYVEVSVQGVPVKGGLPLETILGIVAAALFVVFLVVGYVRVQHVKEREGDLAKLETMRKENQELHENLKILQKYSEAEVDMIEAQIKTFRTDFQKMSFTRKTETGLASVTGIEKLLIPASELESMEVIGKGSFGEVHKSKYRGSLVAVKTLHEIKEEHLKR</sequence>
<dbReference type="AlphaFoldDB" id="A0A9W7G6Q5"/>
<dbReference type="SUPFAM" id="SSF49899">
    <property type="entry name" value="Concanavalin A-like lectins/glucanases"/>
    <property type="match status" value="1"/>
</dbReference>
<keyword evidence="1" id="KW-0067">ATP-binding</keyword>
<dbReference type="SUPFAM" id="SSF56112">
    <property type="entry name" value="Protein kinase-like (PK-like)"/>
    <property type="match status" value="1"/>
</dbReference>
<dbReference type="InterPro" id="IPR000719">
    <property type="entry name" value="Prot_kinase_dom"/>
</dbReference>
<name>A0A9W7G6Q5_9STRA</name>
<dbReference type="GO" id="GO:0005524">
    <property type="term" value="F:ATP binding"/>
    <property type="evidence" value="ECO:0007669"/>
    <property type="project" value="UniProtKB-UniRule"/>
</dbReference>
<evidence type="ECO:0000313" key="5">
    <source>
        <dbReference type="EMBL" id="GMI34000.1"/>
    </source>
</evidence>
<keyword evidence="2" id="KW-1133">Transmembrane helix</keyword>
<dbReference type="Gene3D" id="2.60.120.200">
    <property type="match status" value="1"/>
</dbReference>
<dbReference type="PROSITE" id="PS00107">
    <property type="entry name" value="PROTEIN_KINASE_ATP"/>
    <property type="match status" value="1"/>
</dbReference>
<proteinExistence type="predicted"/>
<protein>
    <recommendedName>
        <fullName evidence="4">Protein kinase domain-containing protein</fullName>
    </recommendedName>
</protein>
<dbReference type="Gene3D" id="3.30.200.20">
    <property type="entry name" value="Phosphorylase Kinase, domain 1"/>
    <property type="match status" value="1"/>
</dbReference>
<evidence type="ECO:0000256" key="1">
    <source>
        <dbReference type="PROSITE-ProRule" id="PRU10141"/>
    </source>
</evidence>
<dbReference type="InterPro" id="IPR017441">
    <property type="entry name" value="Protein_kinase_ATP_BS"/>
</dbReference>
<feature type="signal peptide" evidence="3">
    <location>
        <begin position="1"/>
        <end position="22"/>
    </location>
</feature>
<dbReference type="GO" id="GO:0004672">
    <property type="term" value="F:protein kinase activity"/>
    <property type="evidence" value="ECO:0007669"/>
    <property type="project" value="InterPro"/>
</dbReference>
<dbReference type="InterPro" id="IPR011009">
    <property type="entry name" value="Kinase-like_dom_sf"/>
</dbReference>
<gene>
    <name evidence="5" type="ORF">TrCOL_g3506</name>
</gene>
<comment type="caution">
    <text evidence="5">The sequence shown here is derived from an EMBL/GenBank/DDBJ whole genome shotgun (WGS) entry which is preliminary data.</text>
</comment>
<keyword evidence="2" id="KW-0812">Transmembrane</keyword>
<dbReference type="OrthoDB" id="193445at2759"/>
<dbReference type="Proteomes" id="UP001165065">
    <property type="component" value="Unassembled WGS sequence"/>
</dbReference>
<feature type="domain" description="Protein kinase" evidence="4">
    <location>
        <begin position="984"/>
        <end position="1023"/>
    </location>
</feature>
<keyword evidence="1" id="KW-0547">Nucleotide-binding</keyword>
<dbReference type="EMBL" id="BRYA01000841">
    <property type="protein sequence ID" value="GMI34000.1"/>
    <property type="molecule type" value="Genomic_DNA"/>
</dbReference>
<evidence type="ECO:0000256" key="2">
    <source>
        <dbReference type="SAM" id="Phobius"/>
    </source>
</evidence>
<feature type="transmembrane region" description="Helical" evidence="2">
    <location>
        <begin position="883"/>
        <end position="901"/>
    </location>
</feature>
<organism evidence="5 6">
    <name type="scientific">Triparma columacea</name>
    <dbReference type="NCBI Taxonomy" id="722753"/>
    <lineage>
        <taxon>Eukaryota</taxon>
        <taxon>Sar</taxon>
        <taxon>Stramenopiles</taxon>
        <taxon>Ochrophyta</taxon>
        <taxon>Bolidophyceae</taxon>
        <taxon>Parmales</taxon>
        <taxon>Triparmaceae</taxon>
        <taxon>Triparma</taxon>
    </lineage>
</organism>
<feature type="chain" id="PRO_5040969600" description="Protein kinase domain-containing protein" evidence="3">
    <location>
        <begin position="23"/>
        <end position="1023"/>
    </location>
</feature>
<evidence type="ECO:0000256" key="3">
    <source>
        <dbReference type="SAM" id="SignalP"/>
    </source>
</evidence>